<dbReference type="PANTHER" id="PTHR31793:SF37">
    <property type="entry name" value="ACYL-COA THIOESTER HYDROLASE YBGC"/>
    <property type="match status" value="1"/>
</dbReference>
<comment type="caution">
    <text evidence="3">The sequence shown here is derived from an EMBL/GenBank/DDBJ whole genome shotgun (WGS) entry which is preliminary data.</text>
</comment>
<keyword evidence="2 3" id="KW-0378">Hydrolase</keyword>
<evidence type="ECO:0000313" key="3">
    <source>
        <dbReference type="EMBL" id="MFC7333297.1"/>
    </source>
</evidence>
<evidence type="ECO:0000313" key="4">
    <source>
        <dbReference type="Proteomes" id="UP001596456"/>
    </source>
</evidence>
<dbReference type="GO" id="GO:0016787">
    <property type="term" value="F:hydrolase activity"/>
    <property type="evidence" value="ECO:0007669"/>
    <property type="project" value="UniProtKB-KW"/>
</dbReference>
<dbReference type="CDD" id="cd00586">
    <property type="entry name" value="4HBT"/>
    <property type="match status" value="1"/>
</dbReference>
<protein>
    <submittedName>
        <fullName evidence="3">YbgC/FadM family acyl-CoA thioesterase</fullName>
        <ecNumber evidence="3">3.1.2.-</ecNumber>
    </submittedName>
</protein>
<evidence type="ECO:0000256" key="1">
    <source>
        <dbReference type="ARBA" id="ARBA00005953"/>
    </source>
</evidence>
<dbReference type="RefSeq" id="WP_377358294.1">
    <property type="nucleotide sequence ID" value="NZ_JBHTCM010000010.1"/>
</dbReference>
<dbReference type="NCBIfam" id="TIGR00051">
    <property type="entry name" value="YbgC/FadM family acyl-CoA thioesterase"/>
    <property type="match status" value="1"/>
</dbReference>
<dbReference type="Proteomes" id="UP001596456">
    <property type="component" value="Unassembled WGS sequence"/>
</dbReference>
<dbReference type="PIRSF" id="PIRSF003230">
    <property type="entry name" value="YbgC"/>
    <property type="match status" value="1"/>
</dbReference>
<organism evidence="3 4">
    <name type="scientific">Rhodocista pekingensis</name>
    <dbReference type="NCBI Taxonomy" id="201185"/>
    <lineage>
        <taxon>Bacteria</taxon>
        <taxon>Pseudomonadati</taxon>
        <taxon>Pseudomonadota</taxon>
        <taxon>Alphaproteobacteria</taxon>
        <taxon>Rhodospirillales</taxon>
        <taxon>Azospirillaceae</taxon>
        <taxon>Rhodocista</taxon>
    </lineage>
</organism>
<name>A0ABW2KTT1_9PROT</name>
<dbReference type="InterPro" id="IPR008272">
    <property type="entry name" value="HB-CoA_thioesterase_AS"/>
</dbReference>
<reference evidence="4" key="1">
    <citation type="journal article" date="2019" name="Int. J. Syst. Evol. Microbiol.">
        <title>The Global Catalogue of Microorganisms (GCM) 10K type strain sequencing project: providing services to taxonomists for standard genome sequencing and annotation.</title>
        <authorList>
            <consortium name="The Broad Institute Genomics Platform"/>
            <consortium name="The Broad Institute Genome Sequencing Center for Infectious Disease"/>
            <person name="Wu L."/>
            <person name="Ma J."/>
        </authorList>
    </citation>
    <scope>NUCLEOTIDE SEQUENCE [LARGE SCALE GENOMIC DNA]</scope>
    <source>
        <strain evidence="4">CGMCC 1.16275</strain>
    </source>
</reference>
<dbReference type="PANTHER" id="PTHR31793">
    <property type="entry name" value="4-HYDROXYBENZOYL-COA THIOESTERASE FAMILY MEMBER"/>
    <property type="match status" value="1"/>
</dbReference>
<comment type="similarity">
    <text evidence="1">Belongs to the 4-hydroxybenzoyl-CoA thioesterase family.</text>
</comment>
<dbReference type="InterPro" id="IPR050563">
    <property type="entry name" value="4-hydroxybenzoyl-CoA_TE"/>
</dbReference>
<dbReference type="EC" id="3.1.2.-" evidence="3"/>
<proteinExistence type="inferred from homology"/>
<dbReference type="SUPFAM" id="SSF54637">
    <property type="entry name" value="Thioesterase/thiol ester dehydrase-isomerase"/>
    <property type="match status" value="1"/>
</dbReference>
<sequence>MSDGPGTPRGPATGHLVGMRHVYPCRVYYEDTDAGGIVYHATYLRYCERARTEMMRLLGVPHAAMVAESGVAFAVRRCEIDYLRPARLDDALEVHTEISDIGGATLDAVQIIRRTFATGADYADGSAGPAADGDVLVHVRLRLACINQNGRPARLPNAVRTALKTLFARPAP</sequence>
<dbReference type="Gene3D" id="3.10.129.10">
    <property type="entry name" value="Hotdog Thioesterase"/>
    <property type="match status" value="1"/>
</dbReference>
<dbReference type="Pfam" id="PF13279">
    <property type="entry name" value="4HBT_2"/>
    <property type="match status" value="1"/>
</dbReference>
<dbReference type="InterPro" id="IPR029069">
    <property type="entry name" value="HotDog_dom_sf"/>
</dbReference>
<dbReference type="InterPro" id="IPR006684">
    <property type="entry name" value="YbgC/YbaW"/>
</dbReference>
<evidence type="ECO:0000256" key="2">
    <source>
        <dbReference type="ARBA" id="ARBA00022801"/>
    </source>
</evidence>
<dbReference type="EMBL" id="JBHTCM010000010">
    <property type="protein sequence ID" value="MFC7333297.1"/>
    <property type="molecule type" value="Genomic_DNA"/>
</dbReference>
<keyword evidence="4" id="KW-1185">Reference proteome</keyword>
<accession>A0ABW2KTT1</accession>
<dbReference type="PROSITE" id="PS01328">
    <property type="entry name" value="4HBCOA_THIOESTERASE"/>
    <property type="match status" value="1"/>
</dbReference>
<gene>
    <name evidence="3" type="ORF">ACFQPS_09000</name>
</gene>